<evidence type="ECO:0000256" key="2">
    <source>
        <dbReference type="SAM" id="SignalP"/>
    </source>
</evidence>
<feature type="transmembrane region" description="Helical" evidence="1">
    <location>
        <begin position="188"/>
        <end position="211"/>
    </location>
</feature>
<accession>A0ABW5D042</accession>
<keyword evidence="1" id="KW-1133">Transmembrane helix</keyword>
<evidence type="ECO:0000256" key="1">
    <source>
        <dbReference type="SAM" id="Phobius"/>
    </source>
</evidence>
<feature type="chain" id="PRO_5046322866" evidence="2">
    <location>
        <begin position="23"/>
        <end position="213"/>
    </location>
</feature>
<reference evidence="4" key="1">
    <citation type="journal article" date="2019" name="Int. J. Syst. Evol. Microbiol.">
        <title>The Global Catalogue of Microorganisms (GCM) 10K type strain sequencing project: providing services to taxonomists for standard genome sequencing and annotation.</title>
        <authorList>
            <consortium name="The Broad Institute Genomics Platform"/>
            <consortium name="The Broad Institute Genome Sequencing Center for Infectious Disease"/>
            <person name="Wu L."/>
            <person name="Ma J."/>
        </authorList>
    </citation>
    <scope>NUCLEOTIDE SEQUENCE [LARGE SCALE GENOMIC DNA]</scope>
    <source>
        <strain evidence="4">CGMCC 4.1782</strain>
    </source>
</reference>
<proteinExistence type="predicted"/>
<evidence type="ECO:0000313" key="3">
    <source>
        <dbReference type="EMBL" id="MFD2246884.1"/>
    </source>
</evidence>
<name>A0ABW5D042_9BACT</name>
<feature type="signal peptide" evidence="2">
    <location>
        <begin position="1"/>
        <end position="22"/>
    </location>
</feature>
<organism evidence="3 4">
    <name type="scientific">Pontibacter ruber</name>
    <dbReference type="NCBI Taxonomy" id="1343895"/>
    <lineage>
        <taxon>Bacteria</taxon>
        <taxon>Pseudomonadati</taxon>
        <taxon>Bacteroidota</taxon>
        <taxon>Cytophagia</taxon>
        <taxon>Cytophagales</taxon>
        <taxon>Hymenobacteraceae</taxon>
        <taxon>Pontibacter</taxon>
    </lineage>
</organism>
<keyword evidence="1" id="KW-0812">Transmembrane</keyword>
<keyword evidence="2" id="KW-0732">Signal</keyword>
<keyword evidence="4" id="KW-1185">Reference proteome</keyword>
<dbReference type="Proteomes" id="UP001597374">
    <property type="component" value="Unassembled WGS sequence"/>
</dbReference>
<comment type="caution">
    <text evidence="3">The sequence shown here is derived from an EMBL/GenBank/DDBJ whole genome shotgun (WGS) entry which is preliminary data.</text>
</comment>
<evidence type="ECO:0000313" key="4">
    <source>
        <dbReference type="Proteomes" id="UP001597374"/>
    </source>
</evidence>
<protein>
    <submittedName>
        <fullName evidence="3">Uncharacterized protein</fullName>
    </submittedName>
</protein>
<dbReference type="RefSeq" id="WP_250428660.1">
    <property type="nucleotide sequence ID" value="NZ_JALPRR010000001.1"/>
</dbReference>
<sequence length="213" mass="22566">MKNILTQALLLCLFLSCAVANGQDIIIKKTGEEIIGKITRVDQDTVHYRHFNDTKGPSFYVLRQEVAQLRMATAVELPSAPQPVGQATAAAPPVTQPAANPAPAANNTADMMMRGKQDAYVYYKGKGVFWGTAGATILYPLAGLVGGIVTASIPPNIYESNPNYQLLNDPTYAAAYKKQAHKRKIGKAAAGFGVGMGALVVIYTIVLASIAGA</sequence>
<gene>
    <name evidence="3" type="ORF">ACFSKP_11505</name>
</gene>
<dbReference type="PROSITE" id="PS51257">
    <property type="entry name" value="PROKAR_LIPOPROTEIN"/>
    <property type="match status" value="1"/>
</dbReference>
<dbReference type="EMBL" id="JBHUIM010000001">
    <property type="protein sequence ID" value="MFD2246884.1"/>
    <property type="molecule type" value="Genomic_DNA"/>
</dbReference>
<keyword evidence="1" id="KW-0472">Membrane</keyword>